<dbReference type="OrthoDB" id="9770681at2"/>
<dbReference type="Proteomes" id="UP000072741">
    <property type="component" value="Unassembled WGS sequence"/>
</dbReference>
<comment type="similarity">
    <text evidence="2">Belongs to the acyl-CoA dehydrogenase family.</text>
</comment>
<accession>A0A147GS48</accession>
<keyword evidence="5" id="KW-0560">Oxidoreductase</keyword>
<reference evidence="9 10" key="1">
    <citation type="journal article" date="2016" name="Front. Microbiol.">
        <title>Genomic Resource of Rice Seed Associated Bacteria.</title>
        <authorList>
            <person name="Midha S."/>
            <person name="Bansal K."/>
            <person name="Sharma S."/>
            <person name="Kumar N."/>
            <person name="Patil P.P."/>
            <person name="Chaudhry V."/>
            <person name="Patil P.B."/>
        </authorList>
    </citation>
    <scope>NUCLEOTIDE SEQUENCE [LARGE SCALE GENOMIC DNA]</scope>
    <source>
        <strain evidence="9 10">NS331</strain>
    </source>
</reference>
<dbReference type="InterPro" id="IPR013786">
    <property type="entry name" value="AcylCoA_DH/ox_N"/>
</dbReference>
<dbReference type="CDD" id="cd00567">
    <property type="entry name" value="ACAD"/>
    <property type="match status" value="1"/>
</dbReference>
<evidence type="ECO:0008006" key="11">
    <source>
        <dbReference type="Google" id="ProtNLM"/>
    </source>
</evidence>
<dbReference type="GO" id="GO:0003995">
    <property type="term" value="F:acyl-CoA dehydrogenase activity"/>
    <property type="evidence" value="ECO:0007669"/>
    <property type="project" value="TreeGrafter"/>
</dbReference>
<dbReference type="InterPro" id="IPR037069">
    <property type="entry name" value="AcylCoA_DH/ox_N_sf"/>
</dbReference>
<evidence type="ECO:0000259" key="6">
    <source>
        <dbReference type="Pfam" id="PF00441"/>
    </source>
</evidence>
<dbReference type="Gene3D" id="2.40.110.10">
    <property type="entry name" value="Butyryl-CoA Dehydrogenase, subunit A, domain 2"/>
    <property type="match status" value="1"/>
</dbReference>
<dbReference type="SUPFAM" id="SSF56645">
    <property type="entry name" value="Acyl-CoA dehydrogenase NM domain-like"/>
    <property type="match status" value="1"/>
</dbReference>
<dbReference type="EMBL" id="LDSL01000096">
    <property type="protein sequence ID" value="KTT18941.1"/>
    <property type="molecule type" value="Genomic_DNA"/>
</dbReference>
<organism evidence="9 10">
    <name type="scientific">Pseudacidovorax intermedius</name>
    <dbReference type="NCBI Taxonomy" id="433924"/>
    <lineage>
        <taxon>Bacteria</taxon>
        <taxon>Pseudomonadati</taxon>
        <taxon>Pseudomonadota</taxon>
        <taxon>Betaproteobacteria</taxon>
        <taxon>Burkholderiales</taxon>
        <taxon>Comamonadaceae</taxon>
        <taxon>Pseudacidovorax</taxon>
    </lineage>
</organism>
<evidence type="ECO:0000256" key="1">
    <source>
        <dbReference type="ARBA" id="ARBA00001974"/>
    </source>
</evidence>
<dbReference type="PANTHER" id="PTHR43884:SF20">
    <property type="entry name" value="ACYL-COA DEHYDROGENASE FADE28"/>
    <property type="match status" value="1"/>
</dbReference>
<proteinExistence type="inferred from homology"/>
<protein>
    <recommendedName>
        <fullName evidence="11">Acyl-CoA dehydrogenase</fullName>
    </recommendedName>
</protein>
<evidence type="ECO:0000259" key="8">
    <source>
        <dbReference type="Pfam" id="PF02771"/>
    </source>
</evidence>
<dbReference type="AlphaFoldDB" id="A0A147GS48"/>
<feature type="domain" description="Acyl-CoA dehydrogenase/oxidase C-terminal" evidence="6">
    <location>
        <begin position="233"/>
        <end position="368"/>
    </location>
</feature>
<evidence type="ECO:0000256" key="5">
    <source>
        <dbReference type="ARBA" id="ARBA00023002"/>
    </source>
</evidence>
<dbReference type="GO" id="GO:0050660">
    <property type="term" value="F:flavin adenine dinucleotide binding"/>
    <property type="evidence" value="ECO:0007669"/>
    <property type="project" value="InterPro"/>
</dbReference>
<dbReference type="InterPro" id="IPR009100">
    <property type="entry name" value="AcylCoA_DH/oxidase_NM_dom_sf"/>
</dbReference>
<evidence type="ECO:0000256" key="2">
    <source>
        <dbReference type="ARBA" id="ARBA00009347"/>
    </source>
</evidence>
<dbReference type="Gene3D" id="1.20.140.10">
    <property type="entry name" value="Butyryl-CoA Dehydrogenase, subunit A, domain 3"/>
    <property type="match status" value="1"/>
</dbReference>
<dbReference type="InterPro" id="IPR046373">
    <property type="entry name" value="Acyl-CoA_Oxase/DH_mid-dom_sf"/>
</dbReference>
<dbReference type="PANTHER" id="PTHR43884">
    <property type="entry name" value="ACYL-COA DEHYDROGENASE"/>
    <property type="match status" value="1"/>
</dbReference>
<evidence type="ECO:0000256" key="4">
    <source>
        <dbReference type="ARBA" id="ARBA00022827"/>
    </source>
</evidence>
<name>A0A147GS48_9BURK</name>
<comment type="cofactor">
    <cofactor evidence="1">
        <name>FAD</name>
        <dbReference type="ChEBI" id="CHEBI:57692"/>
    </cofactor>
</comment>
<dbReference type="InterPro" id="IPR036250">
    <property type="entry name" value="AcylCo_DH-like_C"/>
</dbReference>
<evidence type="ECO:0000256" key="3">
    <source>
        <dbReference type="ARBA" id="ARBA00022630"/>
    </source>
</evidence>
<sequence>MDFSFTEEQRALQDAVSRYLRQSYGFLQREARRRSERGWDDGTWRALGELGVLALPFDQQHGGLGGGTVETMLVAQELGRAMVMEPWFASVVLAGGTLAALGGRDAERWLPSIASGEQIFALALEEPDTAWRPAHSRLAATRDGEGYRVDGSKILVEHGASADVLLVLARTSGAVGEGAGLSLFAIAADHPGIRRSGYRRHDGVPVADLEFDQVRLPASALLGTEGAALAAVEQAIDRAMAVQAAEALGLTESLLALTIEHLQTRQQFGRPLATFQVLQHGAVDMLVAIEQVRSMAWFAASAATGQDAAARRRAMSSVKYLVGRNARMVAQMAVQLHGAIGLTDECVVSHAFRRLMSLELQFGDAQHHLAAYAVDDRVGAQP</sequence>
<dbReference type="RefSeq" id="WP_058642799.1">
    <property type="nucleotide sequence ID" value="NZ_LDSL01000096.1"/>
</dbReference>
<keyword evidence="3" id="KW-0285">Flavoprotein</keyword>
<comment type="caution">
    <text evidence="9">The sequence shown here is derived from an EMBL/GenBank/DDBJ whole genome shotgun (WGS) entry which is preliminary data.</text>
</comment>
<evidence type="ECO:0000313" key="9">
    <source>
        <dbReference type="EMBL" id="KTT18941.1"/>
    </source>
</evidence>
<dbReference type="Gene3D" id="1.10.540.10">
    <property type="entry name" value="Acyl-CoA dehydrogenase/oxidase, N-terminal domain"/>
    <property type="match status" value="1"/>
</dbReference>
<keyword evidence="4" id="KW-0274">FAD</keyword>
<dbReference type="Pfam" id="PF02770">
    <property type="entry name" value="Acyl-CoA_dh_M"/>
    <property type="match status" value="1"/>
</dbReference>
<dbReference type="Pfam" id="PF02771">
    <property type="entry name" value="Acyl-CoA_dh_N"/>
    <property type="match status" value="1"/>
</dbReference>
<feature type="domain" description="Acyl-CoA oxidase/dehydrogenase middle" evidence="7">
    <location>
        <begin position="123"/>
        <end position="214"/>
    </location>
</feature>
<keyword evidence="10" id="KW-1185">Reference proteome</keyword>
<feature type="domain" description="Acyl-CoA dehydrogenase/oxidase N-terminal" evidence="8">
    <location>
        <begin position="6"/>
        <end position="117"/>
    </location>
</feature>
<dbReference type="SUPFAM" id="SSF47203">
    <property type="entry name" value="Acyl-CoA dehydrogenase C-terminal domain-like"/>
    <property type="match status" value="1"/>
</dbReference>
<evidence type="ECO:0000259" key="7">
    <source>
        <dbReference type="Pfam" id="PF02770"/>
    </source>
</evidence>
<gene>
    <name evidence="9" type="ORF">NS331_15140</name>
</gene>
<evidence type="ECO:0000313" key="10">
    <source>
        <dbReference type="Proteomes" id="UP000072741"/>
    </source>
</evidence>
<dbReference type="InterPro" id="IPR009075">
    <property type="entry name" value="AcylCo_DH/oxidase_C"/>
</dbReference>
<dbReference type="Pfam" id="PF00441">
    <property type="entry name" value="Acyl-CoA_dh_1"/>
    <property type="match status" value="1"/>
</dbReference>
<dbReference type="InterPro" id="IPR006091">
    <property type="entry name" value="Acyl-CoA_Oxase/DH_mid-dom"/>
</dbReference>